<name>A0A8X6I6J5_NEPPI</name>
<dbReference type="EMBL" id="BMAW01042055">
    <property type="protein sequence ID" value="GFS32295.1"/>
    <property type="molecule type" value="Genomic_DNA"/>
</dbReference>
<dbReference type="Proteomes" id="UP000887013">
    <property type="component" value="Unassembled WGS sequence"/>
</dbReference>
<evidence type="ECO:0000259" key="1">
    <source>
        <dbReference type="PROSITE" id="PS50097"/>
    </source>
</evidence>
<feature type="domain" description="BTB" evidence="1">
    <location>
        <begin position="82"/>
        <end position="149"/>
    </location>
</feature>
<organism evidence="2 3">
    <name type="scientific">Nephila pilipes</name>
    <name type="common">Giant wood spider</name>
    <name type="synonym">Nephila maculata</name>
    <dbReference type="NCBI Taxonomy" id="299642"/>
    <lineage>
        <taxon>Eukaryota</taxon>
        <taxon>Metazoa</taxon>
        <taxon>Ecdysozoa</taxon>
        <taxon>Arthropoda</taxon>
        <taxon>Chelicerata</taxon>
        <taxon>Arachnida</taxon>
        <taxon>Araneae</taxon>
        <taxon>Araneomorphae</taxon>
        <taxon>Entelegynae</taxon>
        <taxon>Araneoidea</taxon>
        <taxon>Nephilidae</taxon>
        <taxon>Nephila</taxon>
    </lineage>
</organism>
<feature type="non-terminal residue" evidence="2">
    <location>
        <position position="1"/>
    </location>
</feature>
<dbReference type="CDD" id="cd18186">
    <property type="entry name" value="BTB_POZ_ZBTB_KLHL-like"/>
    <property type="match status" value="1"/>
</dbReference>
<dbReference type="Pfam" id="PF00651">
    <property type="entry name" value="BTB"/>
    <property type="match status" value="1"/>
</dbReference>
<dbReference type="InterPro" id="IPR011333">
    <property type="entry name" value="SKP1/BTB/POZ_sf"/>
</dbReference>
<dbReference type="AlphaFoldDB" id="A0A8X6I6J5"/>
<dbReference type="PROSITE" id="PS50097">
    <property type="entry name" value="BTB"/>
    <property type="match status" value="1"/>
</dbReference>
<dbReference type="InterPro" id="IPR000210">
    <property type="entry name" value="BTB/POZ_dom"/>
</dbReference>
<dbReference type="SMART" id="SM00225">
    <property type="entry name" value="BTB"/>
    <property type="match status" value="1"/>
</dbReference>
<dbReference type="Gene3D" id="1.25.40.420">
    <property type="match status" value="1"/>
</dbReference>
<protein>
    <submittedName>
        <fullName evidence="2">Protein maternal effect lethal 26</fullName>
    </submittedName>
</protein>
<evidence type="ECO:0000313" key="2">
    <source>
        <dbReference type="EMBL" id="GFS32295.1"/>
    </source>
</evidence>
<gene>
    <name evidence="2" type="primary">mel-26</name>
    <name evidence="2" type="ORF">NPIL_686391</name>
</gene>
<keyword evidence="3" id="KW-1185">Reference proteome</keyword>
<dbReference type="CDD" id="cd14733">
    <property type="entry name" value="BACK"/>
    <property type="match status" value="1"/>
</dbReference>
<dbReference type="Gene3D" id="3.30.710.10">
    <property type="entry name" value="Potassium Channel Kv1.1, Chain A"/>
    <property type="match status" value="1"/>
</dbReference>
<comment type="caution">
    <text evidence="2">The sequence shown here is derived from an EMBL/GenBank/DDBJ whole genome shotgun (WGS) entry which is preliminary data.</text>
</comment>
<reference evidence="2" key="1">
    <citation type="submission" date="2020-08" db="EMBL/GenBank/DDBJ databases">
        <title>Multicomponent nature underlies the extraordinary mechanical properties of spider dragline silk.</title>
        <authorList>
            <person name="Kono N."/>
            <person name="Nakamura H."/>
            <person name="Mori M."/>
            <person name="Yoshida Y."/>
            <person name="Ohtoshi R."/>
            <person name="Malay A.D."/>
            <person name="Moran D.A.P."/>
            <person name="Tomita M."/>
            <person name="Numata K."/>
            <person name="Arakawa K."/>
        </authorList>
    </citation>
    <scope>NUCLEOTIDE SEQUENCE</scope>
</reference>
<proteinExistence type="predicted"/>
<dbReference type="PANTHER" id="PTHR24413">
    <property type="entry name" value="SPECKLE-TYPE POZ PROTEIN"/>
    <property type="match status" value="1"/>
</dbReference>
<dbReference type="OrthoDB" id="10249567at2759"/>
<evidence type="ECO:0000313" key="3">
    <source>
        <dbReference type="Proteomes" id="UP000887013"/>
    </source>
</evidence>
<accession>A0A8X6I6J5</accession>
<dbReference type="SUPFAM" id="SSF54695">
    <property type="entry name" value="POZ domain"/>
    <property type="match status" value="1"/>
</dbReference>
<sequence>GDNDRLRKLSPKGLLVWTRRKKTFAPPTRPSPSKAMIKVFACCVNLKSTPINKNRSREVEPKVVKTEIMKDFEKAFENRQFCDITLKLKGGSVRAHKFVLAARSPVFKTLLEDTSCTGNASEIIINDLTKSVLINLLYYLYCGIIGTVQWDMLIQLYEVAGRYQVDSLKQNCRDVIVSNLSDKRACKVLQFADKHKDHELVKSVTSYMKNNFYKLRETDHWKLFREESPGLAFDVYKSVTD</sequence>